<keyword evidence="2" id="KW-0645">Protease</keyword>
<organism evidence="6">
    <name type="scientific">freshwater metagenome</name>
    <dbReference type="NCBI Taxonomy" id="449393"/>
    <lineage>
        <taxon>unclassified sequences</taxon>
        <taxon>metagenomes</taxon>
        <taxon>ecological metagenomes</taxon>
    </lineage>
</organism>
<evidence type="ECO:0000256" key="2">
    <source>
        <dbReference type="ARBA" id="ARBA00022670"/>
    </source>
</evidence>
<dbReference type="Gene3D" id="2.30.42.10">
    <property type="match status" value="1"/>
</dbReference>
<dbReference type="PRINTS" id="PR00834">
    <property type="entry name" value="PROTEASES2C"/>
</dbReference>
<dbReference type="SMART" id="SM00228">
    <property type="entry name" value="PDZ"/>
    <property type="match status" value="1"/>
</dbReference>
<evidence type="ECO:0000256" key="1">
    <source>
        <dbReference type="ARBA" id="ARBA00010541"/>
    </source>
</evidence>
<dbReference type="PANTHER" id="PTHR43343:SF3">
    <property type="entry name" value="PROTEASE DO-LIKE 8, CHLOROPLASTIC"/>
    <property type="match status" value="1"/>
</dbReference>
<gene>
    <name evidence="6" type="ORF">UFOPK1747_00291</name>
</gene>
<evidence type="ECO:0000259" key="5">
    <source>
        <dbReference type="PROSITE" id="PS50106"/>
    </source>
</evidence>
<evidence type="ECO:0000256" key="3">
    <source>
        <dbReference type="ARBA" id="ARBA00022801"/>
    </source>
</evidence>
<dbReference type="InterPro" id="IPR036034">
    <property type="entry name" value="PDZ_sf"/>
</dbReference>
<name>A0A6J6EJI4_9ZZZZ</name>
<dbReference type="SUPFAM" id="SSF50494">
    <property type="entry name" value="Trypsin-like serine proteases"/>
    <property type="match status" value="1"/>
</dbReference>
<evidence type="ECO:0000313" key="6">
    <source>
        <dbReference type="EMBL" id="CAB4576670.1"/>
    </source>
</evidence>
<keyword evidence="4" id="KW-0812">Transmembrane</keyword>
<dbReference type="InterPro" id="IPR001478">
    <property type="entry name" value="PDZ"/>
</dbReference>
<dbReference type="EMBL" id="CAEZTV010000025">
    <property type="protein sequence ID" value="CAB4576670.1"/>
    <property type="molecule type" value="Genomic_DNA"/>
</dbReference>
<dbReference type="GO" id="GO:0004252">
    <property type="term" value="F:serine-type endopeptidase activity"/>
    <property type="evidence" value="ECO:0007669"/>
    <property type="project" value="InterPro"/>
</dbReference>
<dbReference type="SUPFAM" id="SSF50156">
    <property type="entry name" value="PDZ domain-like"/>
    <property type="match status" value="1"/>
</dbReference>
<comment type="similarity">
    <text evidence="1">Belongs to the peptidase S1C family.</text>
</comment>
<keyword evidence="3" id="KW-0378">Hydrolase</keyword>
<dbReference type="InterPro" id="IPR051201">
    <property type="entry name" value="Chloro_Bact_Ser_Proteases"/>
</dbReference>
<dbReference type="Pfam" id="PF13365">
    <property type="entry name" value="Trypsin_2"/>
    <property type="match status" value="1"/>
</dbReference>
<sequence>MSSQLPSPADLPDVPWWQPGTTSVVKRSVKNQTNSFFIVTSVVIALIAGGVGATIGRTTSSNISGNFVSTENVVERAPGSIADLASRVIPGVVSISVDAGGDSGTGSGFFLSSDGFVLTNNHVVEAAANRGKITVAISTGAKYTATIVGRDSSYDLAVLKIEVTGAPTLQLGDSDKSQVGDAVIAIGSPLGLAGTVTSGILSAKNRAVTTGSGFGDSSFINALQTDAAINPGNSGGPLVDATGAVIGVNSAIATLGRSIGTQSGSIGLGFAIPINQAKKTAEQLITTGSATYPIMGISVDSRYTGVGALISSEGNGVTPNGPADKAGLKAGDLITAINGKEVQSSDELIVAIRSKNVGDKVTIKFKRNAVTREVTVTLIASKR</sequence>
<dbReference type="InterPro" id="IPR043504">
    <property type="entry name" value="Peptidase_S1_PA_chymotrypsin"/>
</dbReference>
<keyword evidence="4" id="KW-1133">Transmembrane helix</keyword>
<dbReference type="InterPro" id="IPR009003">
    <property type="entry name" value="Peptidase_S1_PA"/>
</dbReference>
<evidence type="ECO:0000256" key="4">
    <source>
        <dbReference type="SAM" id="Phobius"/>
    </source>
</evidence>
<dbReference type="InterPro" id="IPR001940">
    <property type="entry name" value="Peptidase_S1C"/>
</dbReference>
<dbReference type="AlphaFoldDB" id="A0A6J6EJI4"/>
<reference evidence="6" key="1">
    <citation type="submission" date="2020-05" db="EMBL/GenBank/DDBJ databases">
        <authorList>
            <person name="Chiriac C."/>
            <person name="Salcher M."/>
            <person name="Ghai R."/>
            <person name="Kavagutti S V."/>
        </authorList>
    </citation>
    <scope>NUCLEOTIDE SEQUENCE</scope>
</reference>
<feature type="domain" description="PDZ" evidence="5">
    <location>
        <begin position="296"/>
        <end position="369"/>
    </location>
</feature>
<dbReference type="GO" id="GO:0006508">
    <property type="term" value="P:proteolysis"/>
    <property type="evidence" value="ECO:0007669"/>
    <property type="project" value="UniProtKB-KW"/>
</dbReference>
<dbReference type="PANTHER" id="PTHR43343">
    <property type="entry name" value="PEPTIDASE S12"/>
    <property type="match status" value="1"/>
</dbReference>
<keyword evidence="4" id="KW-0472">Membrane</keyword>
<dbReference type="PROSITE" id="PS50106">
    <property type="entry name" value="PDZ"/>
    <property type="match status" value="1"/>
</dbReference>
<accession>A0A6J6EJI4</accession>
<proteinExistence type="inferred from homology"/>
<dbReference type="Gene3D" id="2.40.10.10">
    <property type="entry name" value="Trypsin-like serine proteases"/>
    <property type="match status" value="2"/>
</dbReference>
<feature type="transmembrane region" description="Helical" evidence="4">
    <location>
        <begin position="36"/>
        <end position="56"/>
    </location>
</feature>
<protein>
    <submittedName>
        <fullName evidence="6">Unannotated protein</fullName>
    </submittedName>
</protein>
<dbReference type="Pfam" id="PF13180">
    <property type="entry name" value="PDZ_2"/>
    <property type="match status" value="1"/>
</dbReference>